<sequence>MEQAYLIIGEVHDFEISDYIPHLGWISSQYLIRKIYTEASSHNFFLHDEQANRLFEFSAFEPSSLNSTESYQEVINLFKSFHPEIFND</sequence>
<dbReference type="RefSeq" id="WP_090153649.1">
    <property type="nucleotide sequence ID" value="NZ_FNAN01000011.1"/>
</dbReference>
<evidence type="ECO:0000313" key="1">
    <source>
        <dbReference type="EMBL" id="SDF61278.1"/>
    </source>
</evidence>
<dbReference type="EMBL" id="FNAN01000011">
    <property type="protein sequence ID" value="SDF61278.1"/>
    <property type="molecule type" value="Genomic_DNA"/>
</dbReference>
<reference evidence="2" key="1">
    <citation type="submission" date="2016-10" db="EMBL/GenBank/DDBJ databases">
        <authorList>
            <person name="Varghese N."/>
            <person name="Submissions S."/>
        </authorList>
    </citation>
    <scope>NUCLEOTIDE SEQUENCE [LARGE SCALE GENOMIC DNA]</scope>
    <source>
        <strain evidence="2">DSM 25329</strain>
    </source>
</reference>
<dbReference type="Proteomes" id="UP000198748">
    <property type="component" value="Unassembled WGS sequence"/>
</dbReference>
<dbReference type="OrthoDB" id="9940117at2"/>
<evidence type="ECO:0000313" key="2">
    <source>
        <dbReference type="Proteomes" id="UP000198748"/>
    </source>
</evidence>
<organism evidence="1 2">
    <name type="scientific">Dyadobacter soli</name>
    <dbReference type="NCBI Taxonomy" id="659014"/>
    <lineage>
        <taxon>Bacteria</taxon>
        <taxon>Pseudomonadati</taxon>
        <taxon>Bacteroidota</taxon>
        <taxon>Cytophagia</taxon>
        <taxon>Cytophagales</taxon>
        <taxon>Spirosomataceae</taxon>
        <taxon>Dyadobacter</taxon>
    </lineage>
</organism>
<accession>A0A1G7MHD6</accession>
<dbReference type="STRING" id="659014.SAMN04487996_111274"/>
<proteinExistence type="predicted"/>
<protein>
    <submittedName>
        <fullName evidence="1">Uncharacterized protein</fullName>
    </submittedName>
</protein>
<name>A0A1G7MHD6_9BACT</name>
<keyword evidence="2" id="KW-1185">Reference proteome</keyword>
<dbReference type="AlphaFoldDB" id="A0A1G7MHD6"/>
<gene>
    <name evidence="1" type="ORF">SAMN04487996_111274</name>
</gene>